<keyword evidence="2" id="KW-1185">Reference proteome</keyword>
<reference evidence="1" key="1">
    <citation type="submission" date="2021-05" db="EMBL/GenBank/DDBJ databases">
        <title>Complete genome sequence of the cellulolytic planctomycete Telmatocola sphagniphila SP2T and characterization of the first cellulase from planctomycetes.</title>
        <authorList>
            <person name="Rakitin A.L."/>
            <person name="Beletsky A.V."/>
            <person name="Naumoff D.G."/>
            <person name="Kulichevskaya I.S."/>
            <person name="Mardanov A.V."/>
            <person name="Ravin N.V."/>
            <person name="Dedysh S.N."/>
        </authorList>
    </citation>
    <scope>NUCLEOTIDE SEQUENCE</scope>
    <source>
        <strain evidence="1">SP2T</strain>
    </source>
</reference>
<organism evidence="1 2">
    <name type="scientific">Telmatocola sphagniphila</name>
    <dbReference type="NCBI Taxonomy" id="1123043"/>
    <lineage>
        <taxon>Bacteria</taxon>
        <taxon>Pseudomonadati</taxon>
        <taxon>Planctomycetota</taxon>
        <taxon>Planctomycetia</taxon>
        <taxon>Gemmatales</taxon>
        <taxon>Gemmataceae</taxon>
    </lineage>
</organism>
<dbReference type="RefSeq" id="WP_213494318.1">
    <property type="nucleotide sequence ID" value="NZ_CP074694.1"/>
</dbReference>
<proteinExistence type="predicted"/>
<evidence type="ECO:0000313" key="2">
    <source>
        <dbReference type="Proteomes" id="UP000676194"/>
    </source>
</evidence>
<name>A0A8E6B260_9BACT</name>
<accession>A0A8E6B260</accession>
<gene>
    <name evidence="1" type="ORF">KIH39_16490</name>
</gene>
<dbReference type="EMBL" id="CP074694">
    <property type="protein sequence ID" value="QVL30447.1"/>
    <property type="molecule type" value="Genomic_DNA"/>
</dbReference>
<dbReference type="Proteomes" id="UP000676194">
    <property type="component" value="Chromosome"/>
</dbReference>
<evidence type="ECO:0000313" key="1">
    <source>
        <dbReference type="EMBL" id="QVL30447.1"/>
    </source>
</evidence>
<dbReference type="KEGG" id="tsph:KIH39_16490"/>
<protein>
    <submittedName>
        <fullName evidence="1">Uncharacterized protein</fullName>
    </submittedName>
</protein>
<sequence length="105" mass="12016">MNTLLNRNLILLLILVGWVTAPIWDITCCAFTNSISRYSEDDDDKVDSQKQSLHSWIRQSPGKIPPRKRFFERPKDYSSPALPQFVAFPSSLLRRSIGAPIPLRC</sequence>
<dbReference type="AlphaFoldDB" id="A0A8E6B260"/>